<gene>
    <name evidence="2" type="ORF">AAIA72_00700</name>
</gene>
<evidence type="ECO:0000313" key="2">
    <source>
        <dbReference type="EMBL" id="XDT72538.1"/>
    </source>
</evidence>
<name>A0AB39UWU2_9GAMM</name>
<feature type="region of interest" description="Disordered" evidence="1">
    <location>
        <begin position="118"/>
        <end position="138"/>
    </location>
</feature>
<accession>A0AB39UWU2</accession>
<dbReference type="RefSeq" id="WP_369601544.1">
    <property type="nucleotide sequence ID" value="NZ_CP154858.1"/>
</dbReference>
<dbReference type="EMBL" id="CP154858">
    <property type="protein sequence ID" value="XDT72538.1"/>
    <property type="molecule type" value="Genomic_DNA"/>
</dbReference>
<reference evidence="2" key="1">
    <citation type="submission" date="2024-05" db="EMBL/GenBank/DDBJ databases">
        <title>Genome sequencing of novel strain.</title>
        <authorList>
            <person name="Ganbat D."/>
            <person name="Ganbat S."/>
            <person name="Lee S.-J."/>
        </authorList>
    </citation>
    <scope>NUCLEOTIDE SEQUENCE</scope>
    <source>
        <strain evidence="2">SMD15-11</strain>
    </source>
</reference>
<dbReference type="AlphaFoldDB" id="A0AB39UWU2"/>
<sequence length="279" mass="30795">MNVAWGLILGVLLTGMATAVELAPEYEVDRLMLSLEEHLEAKAWTEAEADIQALEALKPAKPADFYFLKARVEKQAGRYEQAREALIRYINEAGRDGKHYRDALRELNALDAMRQQTAASASGAAEGSAGAPPALPAPEQAETQAWLARIQSLYLKSAPIPALVEHANALLAAAPVLPGRLRHLNRNEGVVYSVSVSERKGEILIRKSDYTRNPARHDVESLSVYGVNPYLNAGCSEVSRTCWIWHPVHADQKWVEMGPGGNIRELQRTLSELIRQLQS</sequence>
<evidence type="ECO:0008006" key="3">
    <source>
        <dbReference type="Google" id="ProtNLM"/>
    </source>
</evidence>
<organism evidence="2">
    <name type="scientific">Thermohahella caldifontis</name>
    <dbReference type="NCBI Taxonomy" id="3142973"/>
    <lineage>
        <taxon>Bacteria</taxon>
        <taxon>Pseudomonadati</taxon>
        <taxon>Pseudomonadota</taxon>
        <taxon>Gammaproteobacteria</taxon>
        <taxon>Oceanospirillales</taxon>
        <taxon>Hahellaceae</taxon>
        <taxon>Thermohahella</taxon>
    </lineage>
</organism>
<proteinExistence type="predicted"/>
<evidence type="ECO:0000256" key="1">
    <source>
        <dbReference type="SAM" id="MobiDB-lite"/>
    </source>
</evidence>
<protein>
    <recommendedName>
        <fullName evidence="3">Tetratricopeptide repeat protein</fullName>
    </recommendedName>
</protein>
<dbReference type="KEGG" id="tcd:AAIA72_00700"/>